<dbReference type="InterPro" id="IPR050414">
    <property type="entry name" value="Fungal_M35_metalloproteases"/>
</dbReference>
<keyword evidence="6" id="KW-0862">Zinc</keyword>
<dbReference type="OrthoDB" id="412874at2759"/>
<feature type="domain" description="Lysine-specific metallo-endopeptidase" evidence="9">
    <location>
        <begin position="212"/>
        <end position="344"/>
    </location>
</feature>
<evidence type="ECO:0000256" key="2">
    <source>
        <dbReference type="ARBA" id="ARBA00010279"/>
    </source>
</evidence>
<sequence>MLSSALLAFALSTISASALRDVSLKVTGPSEVNGVENLKVVATITNTGDETLKLLNDPYGPLSKVPTNTFTITTDARESPQFIGAKAKFVPSKAAERGAFTVLEPGKAIEVEHDISAAYNFTAPGEARYSFEANNVFYHVEEDGTVGDALYASHDDAHALSLSGKLVKARVSPTPTSRLSKRASYNGCSSSEQRALASAAPAAQTYVANALSYLQSHTSSTTRYTTWFGTYSSSRHSTVQSHYTNMNGNDYSSYSFDCTCDESGTYAYVYPEDFGTVYLCGAFWDAPLTGTDSKGGTLVHESSHFTDNAGTDDHVYGQSSCRSLARSNPTEAIDNADSHEYFAENNPSQS</sequence>
<keyword evidence="7 10" id="KW-0482">Metalloprotease</keyword>
<comment type="similarity">
    <text evidence="2">Belongs to the peptidase M35 family.</text>
</comment>
<protein>
    <submittedName>
        <fullName evidence="10">Deuterolysin M35 metalloprotease</fullName>
    </submittedName>
</protein>
<evidence type="ECO:0000259" key="9">
    <source>
        <dbReference type="SMART" id="SM01351"/>
    </source>
</evidence>
<dbReference type="Gene3D" id="3.40.390.10">
    <property type="entry name" value="Collagenase (Catalytic Domain)"/>
    <property type="match status" value="1"/>
</dbReference>
<dbReference type="GO" id="GO:0046872">
    <property type="term" value="F:metal ion binding"/>
    <property type="evidence" value="ECO:0007669"/>
    <property type="project" value="UniProtKB-KW"/>
</dbReference>
<evidence type="ECO:0000256" key="8">
    <source>
        <dbReference type="SAM" id="SignalP"/>
    </source>
</evidence>
<dbReference type="Pfam" id="PF14521">
    <property type="entry name" value="Aspzincin_M35"/>
    <property type="match status" value="1"/>
</dbReference>
<evidence type="ECO:0000256" key="3">
    <source>
        <dbReference type="ARBA" id="ARBA00022670"/>
    </source>
</evidence>
<dbReference type="PANTHER" id="PTHR37016:SF3">
    <property type="entry name" value="NEUTRAL PROTEASE 2-RELATED"/>
    <property type="match status" value="1"/>
</dbReference>
<evidence type="ECO:0000256" key="6">
    <source>
        <dbReference type="ARBA" id="ARBA00022833"/>
    </source>
</evidence>
<dbReference type="PANTHER" id="PTHR37016">
    <property type="match status" value="1"/>
</dbReference>
<dbReference type="SUPFAM" id="SSF55486">
    <property type="entry name" value="Metalloproteases ('zincins'), catalytic domain"/>
    <property type="match status" value="1"/>
</dbReference>
<accession>A0A5C3NKS9</accession>
<reference evidence="10 11" key="1">
    <citation type="journal article" date="2019" name="Nat. Ecol. Evol.">
        <title>Megaphylogeny resolves global patterns of mushroom evolution.</title>
        <authorList>
            <person name="Varga T."/>
            <person name="Krizsan K."/>
            <person name="Foldi C."/>
            <person name="Dima B."/>
            <person name="Sanchez-Garcia M."/>
            <person name="Sanchez-Ramirez S."/>
            <person name="Szollosi G.J."/>
            <person name="Szarkandi J.G."/>
            <person name="Papp V."/>
            <person name="Albert L."/>
            <person name="Andreopoulos W."/>
            <person name="Angelini C."/>
            <person name="Antonin V."/>
            <person name="Barry K.W."/>
            <person name="Bougher N.L."/>
            <person name="Buchanan P."/>
            <person name="Buyck B."/>
            <person name="Bense V."/>
            <person name="Catcheside P."/>
            <person name="Chovatia M."/>
            <person name="Cooper J."/>
            <person name="Damon W."/>
            <person name="Desjardin D."/>
            <person name="Finy P."/>
            <person name="Geml J."/>
            <person name="Haridas S."/>
            <person name="Hughes K."/>
            <person name="Justo A."/>
            <person name="Karasinski D."/>
            <person name="Kautmanova I."/>
            <person name="Kiss B."/>
            <person name="Kocsube S."/>
            <person name="Kotiranta H."/>
            <person name="LaButti K.M."/>
            <person name="Lechner B.E."/>
            <person name="Liimatainen K."/>
            <person name="Lipzen A."/>
            <person name="Lukacs Z."/>
            <person name="Mihaltcheva S."/>
            <person name="Morgado L.N."/>
            <person name="Niskanen T."/>
            <person name="Noordeloos M.E."/>
            <person name="Ohm R.A."/>
            <person name="Ortiz-Santana B."/>
            <person name="Ovrebo C."/>
            <person name="Racz N."/>
            <person name="Riley R."/>
            <person name="Savchenko A."/>
            <person name="Shiryaev A."/>
            <person name="Soop K."/>
            <person name="Spirin V."/>
            <person name="Szebenyi C."/>
            <person name="Tomsovsky M."/>
            <person name="Tulloss R.E."/>
            <person name="Uehling J."/>
            <person name="Grigoriev I.V."/>
            <person name="Vagvolgyi C."/>
            <person name="Papp T."/>
            <person name="Martin F.M."/>
            <person name="Miettinen O."/>
            <person name="Hibbett D.S."/>
            <person name="Nagy L.G."/>
        </authorList>
    </citation>
    <scope>NUCLEOTIDE SEQUENCE [LARGE SCALE GENOMIC DNA]</scope>
    <source>
        <strain evidence="10 11">OMC1185</strain>
    </source>
</reference>
<evidence type="ECO:0000256" key="1">
    <source>
        <dbReference type="ARBA" id="ARBA00001947"/>
    </source>
</evidence>
<organism evidence="10 11">
    <name type="scientific">Heliocybe sulcata</name>
    <dbReference type="NCBI Taxonomy" id="5364"/>
    <lineage>
        <taxon>Eukaryota</taxon>
        <taxon>Fungi</taxon>
        <taxon>Dikarya</taxon>
        <taxon>Basidiomycota</taxon>
        <taxon>Agaricomycotina</taxon>
        <taxon>Agaricomycetes</taxon>
        <taxon>Gloeophyllales</taxon>
        <taxon>Gloeophyllaceae</taxon>
        <taxon>Heliocybe</taxon>
    </lineage>
</organism>
<keyword evidence="11" id="KW-1185">Reference proteome</keyword>
<dbReference type="InterPro" id="IPR024079">
    <property type="entry name" value="MetalloPept_cat_dom_sf"/>
</dbReference>
<name>A0A5C3NKS9_9AGAM</name>
<evidence type="ECO:0000256" key="5">
    <source>
        <dbReference type="ARBA" id="ARBA00022801"/>
    </source>
</evidence>
<evidence type="ECO:0000256" key="7">
    <source>
        <dbReference type="ARBA" id="ARBA00023049"/>
    </source>
</evidence>
<dbReference type="STRING" id="5364.A0A5C3NKS9"/>
<comment type="cofactor">
    <cofactor evidence="1">
        <name>Zn(2+)</name>
        <dbReference type="ChEBI" id="CHEBI:29105"/>
    </cofactor>
</comment>
<dbReference type="EMBL" id="ML213503">
    <property type="protein sequence ID" value="TFK56748.1"/>
    <property type="molecule type" value="Genomic_DNA"/>
</dbReference>
<keyword evidence="3 10" id="KW-0645">Protease</keyword>
<dbReference type="GO" id="GO:0004222">
    <property type="term" value="F:metalloendopeptidase activity"/>
    <property type="evidence" value="ECO:0007669"/>
    <property type="project" value="InterPro"/>
</dbReference>
<feature type="signal peptide" evidence="8">
    <location>
        <begin position="1"/>
        <end position="18"/>
    </location>
</feature>
<keyword evidence="8" id="KW-0732">Signal</keyword>
<dbReference type="AlphaFoldDB" id="A0A5C3NKS9"/>
<dbReference type="Proteomes" id="UP000305948">
    <property type="component" value="Unassembled WGS sequence"/>
</dbReference>
<dbReference type="InterPro" id="IPR034115">
    <property type="entry name" value="M35_peptidyl-Lys"/>
</dbReference>
<dbReference type="GO" id="GO:0006508">
    <property type="term" value="P:proteolysis"/>
    <property type="evidence" value="ECO:0007669"/>
    <property type="project" value="UniProtKB-KW"/>
</dbReference>
<keyword evidence="5" id="KW-0378">Hydrolase</keyword>
<keyword evidence="4" id="KW-0479">Metal-binding</keyword>
<feature type="chain" id="PRO_5022823370" evidence="8">
    <location>
        <begin position="19"/>
        <end position="350"/>
    </location>
</feature>
<evidence type="ECO:0000256" key="4">
    <source>
        <dbReference type="ARBA" id="ARBA00022723"/>
    </source>
</evidence>
<dbReference type="CDD" id="cd11306">
    <property type="entry name" value="M35_peptidyl-Lys"/>
    <property type="match status" value="1"/>
</dbReference>
<dbReference type="InterPro" id="IPR029463">
    <property type="entry name" value="Lys_MEP"/>
</dbReference>
<evidence type="ECO:0000313" key="11">
    <source>
        <dbReference type="Proteomes" id="UP000305948"/>
    </source>
</evidence>
<proteinExistence type="inferred from homology"/>
<gene>
    <name evidence="10" type="ORF">OE88DRAFT_52262</name>
</gene>
<evidence type="ECO:0000313" key="10">
    <source>
        <dbReference type="EMBL" id="TFK56748.1"/>
    </source>
</evidence>
<dbReference type="SMART" id="SM01351">
    <property type="entry name" value="Aspzincin_M35"/>
    <property type="match status" value="1"/>
</dbReference>